<dbReference type="AlphaFoldDB" id="A0A916NUE3"/>
<organism evidence="1 2">
    <name type="scientific">Paenibacillus solanacearum</name>
    <dbReference type="NCBI Taxonomy" id="2048548"/>
    <lineage>
        <taxon>Bacteria</taxon>
        <taxon>Bacillati</taxon>
        <taxon>Bacillota</taxon>
        <taxon>Bacilli</taxon>
        <taxon>Bacillales</taxon>
        <taxon>Paenibacillaceae</taxon>
        <taxon>Paenibacillus</taxon>
    </lineage>
</organism>
<name>A0A916NUE3_9BACL</name>
<dbReference type="Proteomes" id="UP000693672">
    <property type="component" value="Unassembled WGS sequence"/>
</dbReference>
<sequence length="29" mass="3367">MHQPVGIKLNFDTEVHYGGHTWFTSEYTA</sequence>
<keyword evidence="2" id="KW-1185">Reference proteome</keyword>
<evidence type="ECO:0000313" key="2">
    <source>
        <dbReference type="Proteomes" id="UP000693672"/>
    </source>
</evidence>
<dbReference type="EMBL" id="CAJVAS010000001">
    <property type="protein sequence ID" value="CAG7596114.1"/>
    <property type="molecule type" value="Genomic_DNA"/>
</dbReference>
<accession>A0A916NUE3</accession>
<proteinExistence type="predicted"/>
<gene>
    <name evidence="1" type="ORF">PAESOLCIP111_00069</name>
</gene>
<comment type="caution">
    <text evidence="1">The sequence shown here is derived from an EMBL/GenBank/DDBJ whole genome shotgun (WGS) entry which is preliminary data.</text>
</comment>
<protein>
    <submittedName>
        <fullName evidence="1">Uncharacterized protein</fullName>
    </submittedName>
</protein>
<reference evidence="1" key="1">
    <citation type="submission" date="2021-06" db="EMBL/GenBank/DDBJ databases">
        <authorList>
            <person name="Criscuolo A."/>
        </authorList>
    </citation>
    <scope>NUCLEOTIDE SEQUENCE</scope>
    <source>
        <strain evidence="1">CIP111600</strain>
    </source>
</reference>
<evidence type="ECO:0000313" key="1">
    <source>
        <dbReference type="EMBL" id="CAG7596114.1"/>
    </source>
</evidence>